<evidence type="ECO:0000256" key="4">
    <source>
        <dbReference type="ARBA" id="ARBA00022989"/>
    </source>
</evidence>
<comment type="subcellular location">
    <subcellularLocation>
        <location evidence="1">Membrane</location>
        <topology evidence="1">Multi-pass membrane protein</topology>
    </subcellularLocation>
</comment>
<sequence>MSSIKETSVEIPAGGSHGRFLCLTICGYKKAGMSEEAYRHHMTQVSAPMTKDLMVKYGIVRWTQVHNQSATRAMMSQLYDPQMAKLADFDCFSQVVFKRLEDYKMFKQDPEYKRRLMGDHEKFADTKKSMMTVGWIEQFIDAGIVVDSLEDPAEAMPGLQSLALITGSFLAGAMASLSLVAVPVFLDTTKNADEMYIQWARLYHHGHLLLPAIAVATLLLYGHIGLVKRRLGRKYWRPWLVAGLVTVLMVPFTWVVMTPTNNTLFRLEAEAQAGGSLLTSSPGGLDEAQALVRTWSAMHLARTMFPLVGAFLGALATVNKFQF</sequence>
<feature type="transmembrane region" description="Helical" evidence="9">
    <location>
        <begin position="300"/>
        <end position="318"/>
    </location>
</feature>
<keyword evidence="5" id="KW-0560">Oxidoreductase</keyword>
<evidence type="ECO:0000256" key="6">
    <source>
        <dbReference type="ARBA" id="ARBA00023033"/>
    </source>
</evidence>
<dbReference type="EMBL" id="JAQQWK010000012">
    <property type="protein sequence ID" value="KAK8022726.1"/>
    <property type="molecule type" value="Genomic_DNA"/>
</dbReference>
<dbReference type="Pfam" id="PF07110">
    <property type="entry name" value="EthD"/>
    <property type="match status" value="1"/>
</dbReference>
<dbReference type="InterPro" id="IPR011008">
    <property type="entry name" value="Dimeric_a/b-barrel"/>
</dbReference>
<feature type="transmembrane region" description="Helical" evidence="9">
    <location>
        <begin position="239"/>
        <end position="257"/>
    </location>
</feature>
<organism evidence="11 12">
    <name type="scientific">Apiospora rasikravindrae</name>
    <dbReference type="NCBI Taxonomy" id="990691"/>
    <lineage>
        <taxon>Eukaryota</taxon>
        <taxon>Fungi</taxon>
        <taxon>Dikarya</taxon>
        <taxon>Ascomycota</taxon>
        <taxon>Pezizomycotina</taxon>
        <taxon>Sordariomycetes</taxon>
        <taxon>Xylariomycetidae</taxon>
        <taxon>Amphisphaeriales</taxon>
        <taxon>Apiosporaceae</taxon>
        <taxon>Apiospora</taxon>
    </lineage>
</organism>
<dbReference type="PANTHER" id="PTHR35042:SF3">
    <property type="entry name" value="ANTHRONE OXYGENASE-RELATED"/>
    <property type="match status" value="1"/>
</dbReference>
<evidence type="ECO:0000313" key="12">
    <source>
        <dbReference type="Proteomes" id="UP001444661"/>
    </source>
</evidence>
<protein>
    <recommendedName>
        <fullName evidence="10">EthD domain-containing protein</fullName>
    </recommendedName>
</protein>
<keyword evidence="3 9" id="KW-0812">Transmembrane</keyword>
<comment type="similarity">
    <text evidence="2">Belongs to the tpcK family.</text>
</comment>
<dbReference type="InterPro" id="IPR009799">
    <property type="entry name" value="EthD_dom"/>
</dbReference>
<evidence type="ECO:0000256" key="1">
    <source>
        <dbReference type="ARBA" id="ARBA00004141"/>
    </source>
</evidence>
<name>A0ABR1RXT1_9PEZI</name>
<dbReference type="Gene3D" id="3.30.70.100">
    <property type="match status" value="1"/>
</dbReference>
<reference evidence="11 12" key="1">
    <citation type="submission" date="2023-01" db="EMBL/GenBank/DDBJ databases">
        <title>Analysis of 21 Apiospora genomes using comparative genomics revels a genus with tremendous synthesis potential of carbohydrate active enzymes and secondary metabolites.</title>
        <authorList>
            <person name="Sorensen T."/>
        </authorList>
    </citation>
    <scope>NUCLEOTIDE SEQUENCE [LARGE SCALE GENOMIC DNA]</scope>
    <source>
        <strain evidence="11 12">CBS 33761</strain>
    </source>
</reference>
<evidence type="ECO:0000256" key="2">
    <source>
        <dbReference type="ARBA" id="ARBA00005986"/>
    </source>
</evidence>
<dbReference type="Proteomes" id="UP001444661">
    <property type="component" value="Unassembled WGS sequence"/>
</dbReference>
<dbReference type="Pfam" id="PF08592">
    <property type="entry name" value="Anthrone_oxy"/>
    <property type="match status" value="1"/>
</dbReference>
<accession>A0ABR1RXT1</accession>
<evidence type="ECO:0000256" key="8">
    <source>
        <dbReference type="ARBA" id="ARBA00034313"/>
    </source>
</evidence>
<evidence type="ECO:0000259" key="10">
    <source>
        <dbReference type="Pfam" id="PF07110"/>
    </source>
</evidence>
<keyword evidence="7 9" id="KW-0472">Membrane</keyword>
<proteinExistence type="inferred from homology"/>
<dbReference type="SUPFAM" id="SSF54909">
    <property type="entry name" value="Dimeric alpha+beta barrel"/>
    <property type="match status" value="1"/>
</dbReference>
<evidence type="ECO:0000256" key="9">
    <source>
        <dbReference type="SAM" id="Phobius"/>
    </source>
</evidence>
<keyword evidence="12" id="KW-1185">Reference proteome</keyword>
<keyword evidence="6" id="KW-0503">Monooxygenase</keyword>
<comment type="caution">
    <text evidence="11">The sequence shown here is derived from an EMBL/GenBank/DDBJ whole genome shotgun (WGS) entry which is preliminary data.</text>
</comment>
<feature type="transmembrane region" description="Helical" evidence="9">
    <location>
        <begin position="206"/>
        <end position="227"/>
    </location>
</feature>
<evidence type="ECO:0000256" key="7">
    <source>
        <dbReference type="ARBA" id="ARBA00023136"/>
    </source>
</evidence>
<feature type="transmembrane region" description="Helical" evidence="9">
    <location>
        <begin position="162"/>
        <end position="186"/>
    </location>
</feature>
<evidence type="ECO:0000313" key="11">
    <source>
        <dbReference type="EMBL" id="KAK8022726.1"/>
    </source>
</evidence>
<comment type="similarity">
    <text evidence="8">Belongs to the anthrone oxygenase family.</text>
</comment>
<keyword evidence="4 9" id="KW-1133">Transmembrane helix</keyword>
<evidence type="ECO:0000256" key="3">
    <source>
        <dbReference type="ARBA" id="ARBA00022692"/>
    </source>
</evidence>
<feature type="domain" description="EthD" evidence="10">
    <location>
        <begin position="30"/>
        <end position="126"/>
    </location>
</feature>
<dbReference type="InterPro" id="IPR013901">
    <property type="entry name" value="Anthrone_oxy"/>
</dbReference>
<dbReference type="PANTHER" id="PTHR35042">
    <property type="entry name" value="ANTHRONE OXYGENASE ENCC"/>
    <property type="match status" value="1"/>
</dbReference>
<evidence type="ECO:0000256" key="5">
    <source>
        <dbReference type="ARBA" id="ARBA00023002"/>
    </source>
</evidence>
<gene>
    <name evidence="11" type="ORF">PG993_013493</name>
</gene>